<gene>
    <name evidence="1" type="ORF">PAPOLLO_LOCUS13179</name>
</gene>
<dbReference type="AlphaFoldDB" id="A0A8S3X3N5"/>
<proteinExistence type="predicted"/>
<dbReference type="EMBL" id="CAJQZP010000935">
    <property type="protein sequence ID" value="CAG4997438.1"/>
    <property type="molecule type" value="Genomic_DNA"/>
</dbReference>
<keyword evidence="2" id="KW-1185">Reference proteome</keyword>
<reference evidence="1" key="1">
    <citation type="submission" date="2021-04" db="EMBL/GenBank/DDBJ databases">
        <authorList>
            <person name="Tunstrom K."/>
        </authorList>
    </citation>
    <scope>NUCLEOTIDE SEQUENCE</scope>
</reference>
<organism evidence="1 2">
    <name type="scientific">Parnassius apollo</name>
    <name type="common">Apollo butterfly</name>
    <name type="synonym">Papilio apollo</name>
    <dbReference type="NCBI Taxonomy" id="110799"/>
    <lineage>
        <taxon>Eukaryota</taxon>
        <taxon>Metazoa</taxon>
        <taxon>Ecdysozoa</taxon>
        <taxon>Arthropoda</taxon>
        <taxon>Hexapoda</taxon>
        <taxon>Insecta</taxon>
        <taxon>Pterygota</taxon>
        <taxon>Neoptera</taxon>
        <taxon>Endopterygota</taxon>
        <taxon>Lepidoptera</taxon>
        <taxon>Glossata</taxon>
        <taxon>Ditrysia</taxon>
        <taxon>Papilionoidea</taxon>
        <taxon>Papilionidae</taxon>
        <taxon>Parnassiinae</taxon>
        <taxon>Parnassini</taxon>
        <taxon>Parnassius</taxon>
        <taxon>Parnassius</taxon>
    </lineage>
</organism>
<evidence type="ECO:0000313" key="2">
    <source>
        <dbReference type="Proteomes" id="UP000691718"/>
    </source>
</evidence>
<comment type="caution">
    <text evidence="1">The sequence shown here is derived from an EMBL/GenBank/DDBJ whole genome shotgun (WGS) entry which is preliminary data.</text>
</comment>
<protein>
    <submittedName>
        <fullName evidence="1">(apollo) hypothetical protein</fullName>
    </submittedName>
</protein>
<accession>A0A8S3X3N5</accession>
<name>A0A8S3X3N5_PARAO</name>
<sequence>MNVAETTGTETMGTVGKTKRTVAKTVSTVGETVCAIAETLRAIGDGTVSKRSSYNCRVNEWTAVRNRATVG</sequence>
<dbReference type="Proteomes" id="UP000691718">
    <property type="component" value="Unassembled WGS sequence"/>
</dbReference>
<evidence type="ECO:0000313" key="1">
    <source>
        <dbReference type="EMBL" id="CAG4997438.1"/>
    </source>
</evidence>